<accession>A0A1W1IA86</accession>
<reference evidence="12 13" key="1">
    <citation type="submission" date="2017-03" db="EMBL/GenBank/DDBJ databases">
        <authorList>
            <person name="Afonso C.L."/>
            <person name="Miller P.J."/>
            <person name="Scott M.A."/>
            <person name="Spackman E."/>
            <person name="Goraichik I."/>
            <person name="Dimitrov K.M."/>
            <person name="Suarez D.L."/>
            <person name="Swayne D.E."/>
        </authorList>
    </citation>
    <scope>NUCLEOTIDE SEQUENCE [LARGE SCALE GENOMIC DNA]</scope>
    <source>
        <strain evidence="12">Genome sequencing of Nitrospira japonica strain NJ11</strain>
    </source>
</reference>
<feature type="binding site" evidence="9">
    <location>
        <begin position="364"/>
        <end position="365"/>
    </location>
    <ligand>
        <name>ATP</name>
        <dbReference type="ChEBI" id="CHEBI:30616"/>
    </ligand>
</feature>
<feature type="active site" description="For GATase activity" evidence="8">
    <location>
        <position position="2"/>
    </location>
</feature>
<dbReference type="EMBL" id="LT828648">
    <property type="protein sequence ID" value="SLM49968.1"/>
    <property type="molecule type" value="Genomic_DNA"/>
</dbReference>
<dbReference type="InterPro" id="IPR014729">
    <property type="entry name" value="Rossmann-like_a/b/a_fold"/>
</dbReference>
<feature type="site" description="Important for beta-aspartyl-AMP intermediate formation" evidence="10">
    <location>
        <position position="366"/>
    </location>
</feature>
<proteinExistence type="inferred from homology"/>
<gene>
    <name evidence="12" type="ORF">NSJP_3801</name>
</gene>
<evidence type="ECO:0000313" key="12">
    <source>
        <dbReference type="EMBL" id="SLM49968.1"/>
    </source>
</evidence>
<dbReference type="InterPro" id="IPR029055">
    <property type="entry name" value="Ntn_hydrolases_N"/>
</dbReference>
<keyword evidence="6 8" id="KW-0315">Glutamine amidotransferase</keyword>
<dbReference type="PIRSF" id="PIRSF001589">
    <property type="entry name" value="Asn_synthetase_glu-h"/>
    <property type="match status" value="1"/>
</dbReference>
<protein>
    <recommendedName>
        <fullName evidence="3">asparagine synthase (glutamine-hydrolyzing)</fullName>
        <ecNumber evidence="3">6.3.5.4</ecNumber>
    </recommendedName>
</protein>
<evidence type="ECO:0000313" key="13">
    <source>
        <dbReference type="Proteomes" id="UP000192042"/>
    </source>
</evidence>
<dbReference type="Pfam" id="PF00733">
    <property type="entry name" value="Asn_synthase"/>
    <property type="match status" value="1"/>
</dbReference>
<dbReference type="CDD" id="cd00712">
    <property type="entry name" value="AsnB"/>
    <property type="match status" value="1"/>
</dbReference>
<dbReference type="SUPFAM" id="SSF52402">
    <property type="entry name" value="Adenine nucleotide alpha hydrolases-like"/>
    <property type="match status" value="1"/>
</dbReference>
<evidence type="ECO:0000256" key="9">
    <source>
        <dbReference type="PIRSR" id="PIRSR001589-2"/>
    </source>
</evidence>
<organism evidence="12 13">
    <name type="scientific">Nitrospira japonica</name>
    <dbReference type="NCBI Taxonomy" id="1325564"/>
    <lineage>
        <taxon>Bacteria</taxon>
        <taxon>Pseudomonadati</taxon>
        <taxon>Nitrospirota</taxon>
        <taxon>Nitrospiria</taxon>
        <taxon>Nitrospirales</taxon>
        <taxon>Nitrospiraceae</taxon>
        <taxon>Nitrospira</taxon>
    </lineage>
</organism>
<keyword evidence="8" id="KW-0061">Asparagine biosynthesis</keyword>
<dbReference type="CDD" id="cd01991">
    <property type="entry name" value="Asn_synthase_B_C"/>
    <property type="match status" value="1"/>
</dbReference>
<keyword evidence="5 9" id="KW-0067">ATP-binding</keyword>
<dbReference type="InterPro" id="IPR017932">
    <property type="entry name" value="GATase_2_dom"/>
</dbReference>
<evidence type="ECO:0000256" key="7">
    <source>
        <dbReference type="ARBA" id="ARBA00048741"/>
    </source>
</evidence>
<dbReference type="PANTHER" id="PTHR43284:SF1">
    <property type="entry name" value="ASPARAGINE SYNTHETASE"/>
    <property type="match status" value="1"/>
</dbReference>
<dbReference type="Pfam" id="PF13537">
    <property type="entry name" value="GATase_7"/>
    <property type="match status" value="1"/>
</dbReference>
<dbReference type="Proteomes" id="UP000192042">
    <property type="component" value="Chromosome I"/>
</dbReference>
<dbReference type="GO" id="GO:0006529">
    <property type="term" value="P:asparagine biosynthetic process"/>
    <property type="evidence" value="ECO:0007669"/>
    <property type="project" value="UniProtKB-KW"/>
</dbReference>
<keyword evidence="13" id="KW-1185">Reference proteome</keyword>
<evidence type="ECO:0000256" key="8">
    <source>
        <dbReference type="PIRSR" id="PIRSR001589-1"/>
    </source>
</evidence>
<dbReference type="STRING" id="1325564.NSJP_3801"/>
<dbReference type="GO" id="GO:0004066">
    <property type="term" value="F:asparagine synthase (glutamine-hydrolyzing) activity"/>
    <property type="evidence" value="ECO:0007669"/>
    <property type="project" value="UniProtKB-EC"/>
</dbReference>
<dbReference type="Gene3D" id="3.40.50.620">
    <property type="entry name" value="HUPs"/>
    <property type="match status" value="1"/>
</dbReference>
<evidence type="ECO:0000256" key="4">
    <source>
        <dbReference type="ARBA" id="ARBA00022741"/>
    </source>
</evidence>
<comment type="similarity">
    <text evidence="2">Belongs to the asparagine synthetase family.</text>
</comment>
<feature type="binding site" evidence="9">
    <location>
        <position position="98"/>
    </location>
    <ligand>
        <name>L-glutamine</name>
        <dbReference type="ChEBI" id="CHEBI:58359"/>
    </ligand>
</feature>
<dbReference type="PANTHER" id="PTHR43284">
    <property type="entry name" value="ASPARAGINE SYNTHETASE (GLUTAMINE-HYDROLYZING)"/>
    <property type="match status" value="1"/>
</dbReference>
<dbReference type="GO" id="GO:0005829">
    <property type="term" value="C:cytosol"/>
    <property type="evidence" value="ECO:0007669"/>
    <property type="project" value="TreeGrafter"/>
</dbReference>
<dbReference type="PROSITE" id="PS51278">
    <property type="entry name" value="GATASE_TYPE_2"/>
    <property type="match status" value="1"/>
</dbReference>
<keyword evidence="4 9" id="KW-0547">Nucleotide-binding</keyword>
<dbReference type="InterPro" id="IPR051786">
    <property type="entry name" value="ASN_synthetase/amidase"/>
</dbReference>
<dbReference type="InterPro" id="IPR033738">
    <property type="entry name" value="AsnB_N"/>
</dbReference>
<feature type="domain" description="Glutamine amidotransferase type-2" evidence="11">
    <location>
        <begin position="2"/>
        <end position="211"/>
    </location>
</feature>
<evidence type="ECO:0000259" key="11">
    <source>
        <dbReference type="PROSITE" id="PS51278"/>
    </source>
</evidence>
<dbReference type="SUPFAM" id="SSF56235">
    <property type="entry name" value="N-terminal nucleophile aminohydrolases (Ntn hydrolases)"/>
    <property type="match status" value="1"/>
</dbReference>
<evidence type="ECO:0000256" key="5">
    <source>
        <dbReference type="ARBA" id="ARBA00022840"/>
    </source>
</evidence>
<dbReference type="GO" id="GO:0005524">
    <property type="term" value="F:ATP binding"/>
    <property type="evidence" value="ECO:0007669"/>
    <property type="project" value="UniProtKB-KW"/>
</dbReference>
<evidence type="ECO:0000256" key="10">
    <source>
        <dbReference type="PIRSR" id="PIRSR001589-3"/>
    </source>
</evidence>
<comment type="catalytic activity">
    <reaction evidence="7">
        <text>L-aspartate + L-glutamine + ATP + H2O = L-asparagine + L-glutamate + AMP + diphosphate + H(+)</text>
        <dbReference type="Rhea" id="RHEA:12228"/>
        <dbReference type="ChEBI" id="CHEBI:15377"/>
        <dbReference type="ChEBI" id="CHEBI:15378"/>
        <dbReference type="ChEBI" id="CHEBI:29985"/>
        <dbReference type="ChEBI" id="CHEBI:29991"/>
        <dbReference type="ChEBI" id="CHEBI:30616"/>
        <dbReference type="ChEBI" id="CHEBI:33019"/>
        <dbReference type="ChEBI" id="CHEBI:58048"/>
        <dbReference type="ChEBI" id="CHEBI:58359"/>
        <dbReference type="ChEBI" id="CHEBI:456215"/>
        <dbReference type="EC" id="6.3.5.4"/>
    </reaction>
</comment>
<dbReference type="EC" id="6.3.5.4" evidence="3"/>
<keyword evidence="12" id="KW-0436">Ligase</keyword>
<dbReference type="Gene3D" id="3.60.20.10">
    <property type="entry name" value="Glutamine Phosphoribosylpyrophosphate, subunit 1, domain 1"/>
    <property type="match status" value="1"/>
</dbReference>
<comment type="pathway">
    <text evidence="1">Amino-acid biosynthesis; L-asparagine biosynthesis; L-asparagine from L-aspartate (L-Gln route): step 1/1.</text>
</comment>
<dbReference type="RefSeq" id="WP_172834432.1">
    <property type="nucleotide sequence ID" value="NZ_LT828648.1"/>
</dbReference>
<evidence type="ECO:0000256" key="3">
    <source>
        <dbReference type="ARBA" id="ARBA00012737"/>
    </source>
</evidence>
<dbReference type="InterPro" id="IPR006426">
    <property type="entry name" value="Asn_synth_AEB"/>
</dbReference>
<evidence type="ECO:0000256" key="2">
    <source>
        <dbReference type="ARBA" id="ARBA00005752"/>
    </source>
</evidence>
<keyword evidence="8" id="KW-0028">Amino-acid biosynthesis</keyword>
<feature type="binding site" evidence="9">
    <location>
        <position position="263"/>
    </location>
    <ligand>
        <name>ATP</name>
        <dbReference type="ChEBI" id="CHEBI:30616"/>
    </ligand>
</feature>
<dbReference type="AlphaFoldDB" id="A0A1W1IA86"/>
<dbReference type="NCBIfam" id="TIGR01536">
    <property type="entry name" value="asn_synth_AEB"/>
    <property type="match status" value="1"/>
</dbReference>
<sequence length="650" mass="73373">MCGIGGWIGHRENAEVVARSMVRALRHRGPDGDGLLSLPDATLVHTRLSIIDLSPAGKQPMSNAGGTIWSVFNGEIYNHRELRRRLEGKGYRFTGHSDSEIIPYLYEEMGTEFVNVLRGMFAIALYDTRSHSLVLTRDRFGIKPLFYAPEEERLSFASEINALRNLPGMDLRIDRQAVYDYAALFYIPAPETFYRGIRALDAGELLEARMEHQKVTWRIKRHHRWTVAPDPTMQTDEVAGRVEGLLRSSVERQLDSDVPLGCLLSGGIDSSLVSTAAQQAIGGGLQTFNVRFSDDAYDETWAAKSVANHIGSDHTVLDMDGEKGTWTRITNLLSHAGQPFADTSIFALNAVCRLMRQHVTVALSGDGGDEGFGGYNLYWQLARIARLQLIPSPMWWAGAAVLTPFSRLCLIPPHIPSRLREFSGVDDIAIIQDLYSWIRGKELQRLSWDEGKVDSIRRLFEPRWDYVFRKTPSRIERLSALATEVNVRLVLCNDFLFKVDNASMKESLEVRVPMLDEDLFALGLCLPYHLKVHGKTCKIILREVAKRWLPPAVARKSKCGFGVPVDRWVDADFKTRLKEALLGRASRISEFFRPEVYRPIIEGFCDGKQSHDTSRQGLYQRIIMLLSLQLAISRKPDQFPAMSVPCLNLN</sequence>
<dbReference type="InterPro" id="IPR001962">
    <property type="entry name" value="Asn_synthase"/>
</dbReference>
<feature type="binding site" evidence="9">
    <location>
        <position position="290"/>
    </location>
    <ligand>
        <name>ATP</name>
        <dbReference type="ChEBI" id="CHEBI:30616"/>
    </ligand>
</feature>
<evidence type="ECO:0000256" key="1">
    <source>
        <dbReference type="ARBA" id="ARBA00005187"/>
    </source>
</evidence>
<name>A0A1W1IA86_9BACT</name>
<evidence type="ECO:0000256" key="6">
    <source>
        <dbReference type="ARBA" id="ARBA00022962"/>
    </source>
</evidence>
<dbReference type="KEGG" id="nja:NSJP_3801"/>